<reference evidence="1" key="1">
    <citation type="journal article" date="2015" name="Nature">
        <title>Complex archaea that bridge the gap between prokaryotes and eukaryotes.</title>
        <authorList>
            <person name="Spang A."/>
            <person name="Saw J.H."/>
            <person name="Jorgensen S.L."/>
            <person name="Zaremba-Niedzwiedzka K."/>
            <person name="Martijn J."/>
            <person name="Lind A.E."/>
            <person name="van Eijk R."/>
            <person name="Schleper C."/>
            <person name="Guy L."/>
            <person name="Ettema T.J."/>
        </authorList>
    </citation>
    <scope>NUCLEOTIDE SEQUENCE</scope>
</reference>
<gene>
    <name evidence="1" type="ORF">LCGC14_2839220</name>
</gene>
<accession>A0A0F8YBY9</accession>
<comment type="caution">
    <text evidence="1">The sequence shown here is derived from an EMBL/GenBank/DDBJ whole genome shotgun (WGS) entry which is preliminary data.</text>
</comment>
<dbReference type="AlphaFoldDB" id="A0A0F8YBY9"/>
<name>A0A0F8YBY9_9ZZZZ</name>
<protein>
    <submittedName>
        <fullName evidence="1">Uncharacterized protein</fullName>
    </submittedName>
</protein>
<sequence length="67" mass="7660">MGDDGLPITLQIVLGSLVVHIEEMLDEADPNARNFDERTIRSLIEGEELQEWLDGLRKQAFLPVKRK</sequence>
<proteinExistence type="predicted"/>
<dbReference type="EMBL" id="LAZR01054290">
    <property type="protein sequence ID" value="KKK78868.1"/>
    <property type="molecule type" value="Genomic_DNA"/>
</dbReference>
<evidence type="ECO:0000313" key="1">
    <source>
        <dbReference type="EMBL" id="KKK78868.1"/>
    </source>
</evidence>
<organism evidence="1">
    <name type="scientific">marine sediment metagenome</name>
    <dbReference type="NCBI Taxonomy" id="412755"/>
    <lineage>
        <taxon>unclassified sequences</taxon>
        <taxon>metagenomes</taxon>
        <taxon>ecological metagenomes</taxon>
    </lineage>
</organism>